<dbReference type="GO" id="GO:0016020">
    <property type="term" value="C:membrane"/>
    <property type="evidence" value="ECO:0007669"/>
    <property type="project" value="UniProtKB-SubCell"/>
</dbReference>
<comment type="domain">
    <text evidence="7">The DHHC domain is required for palmitoyltransferase activity.</text>
</comment>
<keyword evidence="3 7" id="KW-0812">Transmembrane</keyword>
<keyword evidence="2 7" id="KW-0808">Transferase</keyword>
<evidence type="ECO:0000313" key="9">
    <source>
        <dbReference type="WBParaSite" id="maker-PairedContig_2047-snap-gene-1.18-mRNA-1"/>
    </source>
</evidence>
<evidence type="ECO:0000256" key="1">
    <source>
        <dbReference type="ARBA" id="ARBA00004141"/>
    </source>
</evidence>
<dbReference type="PANTHER" id="PTHR12246">
    <property type="entry name" value="PALMITOYLTRANSFERASE ZDHHC16"/>
    <property type="match status" value="1"/>
</dbReference>
<sequence length="387" mass="44800">MRCQLFLWILSFLLWYILFSASFCAHIFPYDTVALIIQLIFFQIIWMLAICSLFSTTLTTPAEIPKHFVPPDDIFEKRNFVKEIARWANEKQLPVRYVTMSTEGGNIKCPPFCLYCKVIKPNRTHHCRRCNRCIIRMDHHCPIIGHCIHMHNHKFFLLFLFWSIILCVYAICITVPALSQRTSTVIWSFTEMLNALMPGYVRQIPPSIDGLFATCLVASGILNALICGISLSIFLGQLIYSLLRNETTLESVTFQYCGADNDHYHHQTDNISYDLGSAWHNFCSIFGYNPFLWLLPIHTTYDNAYFNESNLKHIVRTSLINELFIEHSRKLPNFGDREKERLNCVPCLHYLHVIIIVSKTATPTAIINDNVPVSIRTSVRKIIQQND</sequence>
<dbReference type="EC" id="2.3.1.225" evidence="7"/>
<proteinExistence type="inferred from homology"/>
<comment type="similarity">
    <text evidence="7">Belongs to the DHHC palmitoyltransferase family.</text>
</comment>
<comment type="subcellular location">
    <subcellularLocation>
        <location evidence="1">Membrane</location>
        <topology evidence="1">Multi-pass membrane protein</topology>
    </subcellularLocation>
</comment>
<organism evidence="9">
    <name type="scientific">Wuchereria bancrofti</name>
    <dbReference type="NCBI Taxonomy" id="6293"/>
    <lineage>
        <taxon>Eukaryota</taxon>
        <taxon>Metazoa</taxon>
        <taxon>Ecdysozoa</taxon>
        <taxon>Nematoda</taxon>
        <taxon>Chromadorea</taxon>
        <taxon>Rhabditida</taxon>
        <taxon>Spirurina</taxon>
        <taxon>Spiruromorpha</taxon>
        <taxon>Filarioidea</taxon>
        <taxon>Onchocercidae</taxon>
        <taxon>Wuchereria</taxon>
    </lineage>
</organism>
<evidence type="ECO:0000256" key="5">
    <source>
        <dbReference type="ARBA" id="ARBA00023136"/>
    </source>
</evidence>
<dbReference type="InterPro" id="IPR001594">
    <property type="entry name" value="Palmitoyltrfase_DHHC"/>
</dbReference>
<evidence type="ECO:0000259" key="8">
    <source>
        <dbReference type="Pfam" id="PF01529"/>
    </source>
</evidence>
<evidence type="ECO:0000256" key="6">
    <source>
        <dbReference type="ARBA" id="ARBA00023315"/>
    </source>
</evidence>
<evidence type="ECO:0000256" key="4">
    <source>
        <dbReference type="ARBA" id="ARBA00022989"/>
    </source>
</evidence>
<accession>A0A1I8EH37</accession>
<dbReference type="GO" id="GO:0019706">
    <property type="term" value="F:protein-cysteine S-palmitoyltransferase activity"/>
    <property type="evidence" value="ECO:0007669"/>
    <property type="project" value="UniProtKB-EC"/>
</dbReference>
<keyword evidence="4 7" id="KW-1133">Transmembrane helix</keyword>
<feature type="transmembrane region" description="Helical" evidence="7">
    <location>
        <begin position="155"/>
        <end position="178"/>
    </location>
</feature>
<feature type="transmembrane region" description="Helical" evidence="7">
    <location>
        <begin position="211"/>
        <end position="235"/>
    </location>
</feature>
<dbReference type="InterPro" id="IPR039859">
    <property type="entry name" value="PFA4/ZDH16/20/ERF2-like"/>
</dbReference>
<keyword evidence="5 7" id="KW-0472">Membrane</keyword>
<evidence type="ECO:0000256" key="2">
    <source>
        <dbReference type="ARBA" id="ARBA00022679"/>
    </source>
</evidence>
<protein>
    <recommendedName>
        <fullName evidence="7">Palmitoyltransferase</fullName>
        <ecNumber evidence="7">2.3.1.225</ecNumber>
    </recommendedName>
</protein>
<reference evidence="9" key="1">
    <citation type="submission" date="2016-11" db="UniProtKB">
        <authorList>
            <consortium name="WormBaseParasite"/>
        </authorList>
    </citation>
    <scope>IDENTIFICATION</scope>
    <source>
        <strain evidence="9">pt0022</strain>
    </source>
</reference>
<comment type="catalytic activity">
    <reaction evidence="7">
        <text>L-cysteinyl-[protein] + hexadecanoyl-CoA = S-hexadecanoyl-L-cysteinyl-[protein] + CoA</text>
        <dbReference type="Rhea" id="RHEA:36683"/>
        <dbReference type="Rhea" id="RHEA-COMP:10131"/>
        <dbReference type="Rhea" id="RHEA-COMP:11032"/>
        <dbReference type="ChEBI" id="CHEBI:29950"/>
        <dbReference type="ChEBI" id="CHEBI:57287"/>
        <dbReference type="ChEBI" id="CHEBI:57379"/>
        <dbReference type="ChEBI" id="CHEBI:74151"/>
        <dbReference type="EC" id="2.3.1.225"/>
    </reaction>
</comment>
<feature type="transmembrane region" description="Helical" evidence="7">
    <location>
        <begin position="34"/>
        <end position="58"/>
    </location>
</feature>
<feature type="domain" description="Palmitoyltransferase DHHC" evidence="8">
    <location>
        <begin position="112"/>
        <end position="252"/>
    </location>
</feature>
<dbReference type="STRING" id="6293.A0A1I8EH37"/>
<evidence type="ECO:0000256" key="7">
    <source>
        <dbReference type="RuleBase" id="RU079119"/>
    </source>
</evidence>
<name>A0A1I8EH37_WUCBA</name>
<keyword evidence="6 7" id="KW-0012">Acyltransferase</keyword>
<dbReference type="PROSITE" id="PS50216">
    <property type="entry name" value="DHHC"/>
    <property type="match status" value="1"/>
</dbReference>
<dbReference type="WBParaSite" id="maker-PairedContig_2047-snap-gene-1.18-mRNA-1">
    <property type="protein sequence ID" value="maker-PairedContig_2047-snap-gene-1.18-mRNA-1"/>
    <property type="gene ID" value="maker-PairedContig_2047-snap-gene-1.18"/>
</dbReference>
<dbReference type="AlphaFoldDB" id="A0A1I8EH37"/>
<evidence type="ECO:0000256" key="3">
    <source>
        <dbReference type="ARBA" id="ARBA00022692"/>
    </source>
</evidence>
<dbReference type="Pfam" id="PF01529">
    <property type="entry name" value="DHHC"/>
    <property type="match status" value="1"/>
</dbReference>